<protein>
    <submittedName>
        <fullName evidence="1">Uncharacterized protein</fullName>
    </submittedName>
</protein>
<reference evidence="1" key="1">
    <citation type="submission" date="2014-11" db="EMBL/GenBank/DDBJ databases">
        <authorList>
            <person name="Amaro Gonzalez C."/>
        </authorList>
    </citation>
    <scope>NUCLEOTIDE SEQUENCE</scope>
</reference>
<proteinExistence type="predicted"/>
<sequence length="47" mass="5381">MLKKQEMKISAFTMQFLILYCTVYGLQKDVFTSLHVSGVLSINVLEL</sequence>
<name>A0A0E9UQZ5_ANGAN</name>
<organism evidence="1">
    <name type="scientific">Anguilla anguilla</name>
    <name type="common">European freshwater eel</name>
    <name type="synonym">Muraena anguilla</name>
    <dbReference type="NCBI Taxonomy" id="7936"/>
    <lineage>
        <taxon>Eukaryota</taxon>
        <taxon>Metazoa</taxon>
        <taxon>Chordata</taxon>
        <taxon>Craniata</taxon>
        <taxon>Vertebrata</taxon>
        <taxon>Euteleostomi</taxon>
        <taxon>Actinopterygii</taxon>
        <taxon>Neopterygii</taxon>
        <taxon>Teleostei</taxon>
        <taxon>Anguilliformes</taxon>
        <taxon>Anguillidae</taxon>
        <taxon>Anguilla</taxon>
    </lineage>
</organism>
<reference evidence="1" key="2">
    <citation type="journal article" date="2015" name="Fish Shellfish Immunol.">
        <title>Early steps in the European eel (Anguilla anguilla)-Vibrio vulnificus interaction in the gills: Role of the RtxA13 toxin.</title>
        <authorList>
            <person name="Callol A."/>
            <person name="Pajuelo D."/>
            <person name="Ebbesson L."/>
            <person name="Teles M."/>
            <person name="MacKenzie S."/>
            <person name="Amaro C."/>
        </authorList>
    </citation>
    <scope>NUCLEOTIDE SEQUENCE</scope>
</reference>
<accession>A0A0E9UQZ5</accession>
<evidence type="ECO:0000313" key="1">
    <source>
        <dbReference type="EMBL" id="JAH68191.1"/>
    </source>
</evidence>
<dbReference type="EMBL" id="GBXM01040386">
    <property type="protein sequence ID" value="JAH68191.1"/>
    <property type="molecule type" value="Transcribed_RNA"/>
</dbReference>
<dbReference type="AlphaFoldDB" id="A0A0E9UQZ5"/>